<reference evidence="1" key="1">
    <citation type="submission" date="2022-03" db="EMBL/GenBank/DDBJ databases">
        <authorList>
            <person name="Brunel B."/>
        </authorList>
    </citation>
    <scope>NUCLEOTIDE SEQUENCE</scope>
    <source>
        <strain evidence="1">STM4922sample</strain>
    </source>
</reference>
<keyword evidence="2" id="KW-1185">Reference proteome</keyword>
<accession>A0ABM9DW96</accession>
<dbReference type="Proteomes" id="UP001152604">
    <property type="component" value="Unassembled WGS sequence"/>
</dbReference>
<proteinExistence type="predicted"/>
<protein>
    <submittedName>
        <fullName evidence="1">Uncharacterized protein</fullName>
    </submittedName>
</protein>
<comment type="caution">
    <text evidence="1">The sequence shown here is derived from an EMBL/GenBank/DDBJ whole genome shotgun (WGS) entry which is preliminary data.</text>
</comment>
<name>A0ABM9DW96_9HYPH</name>
<dbReference type="EMBL" id="CAKXZS010000021">
    <property type="protein sequence ID" value="CAH2401020.1"/>
    <property type="molecule type" value="Genomic_DNA"/>
</dbReference>
<sequence length="163" mass="17981">MGEGTADPKRDAFKLNWPSRSICFTRTCMWAKARSGIKTTTCQDNDMYRNKNLKRSINPADAPLRVRRLTLSCRFGKFHDVRRRALVLGCGNCIDQDVQGGASRAARLVIAAQIVAGSFKMEVGCGKVTSHGFSFCPPFEKHGPIRFTQSRTSTAGFESNMAG</sequence>
<organism evidence="1 2">
    <name type="scientific">Mesorhizobium ventifaucium</name>
    <dbReference type="NCBI Taxonomy" id="666020"/>
    <lineage>
        <taxon>Bacteria</taxon>
        <taxon>Pseudomonadati</taxon>
        <taxon>Pseudomonadota</taxon>
        <taxon>Alphaproteobacteria</taxon>
        <taxon>Hyphomicrobiales</taxon>
        <taxon>Phyllobacteriaceae</taxon>
        <taxon>Mesorhizobium</taxon>
    </lineage>
</organism>
<evidence type="ECO:0000313" key="2">
    <source>
        <dbReference type="Proteomes" id="UP001152604"/>
    </source>
</evidence>
<gene>
    <name evidence="1" type="ORF">MES4922_280043</name>
</gene>
<evidence type="ECO:0000313" key="1">
    <source>
        <dbReference type="EMBL" id="CAH2401020.1"/>
    </source>
</evidence>